<comment type="cofactor">
    <cofactor evidence="1 5">
        <name>FAD</name>
        <dbReference type="ChEBI" id="CHEBI:57692"/>
    </cofactor>
</comment>
<dbReference type="PANTHER" id="PTHR42803:SF1">
    <property type="entry name" value="BROAD-SPECIFICITY LINEAR ACYL-COA DEHYDROGENASE FADE5"/>
    <property type="match status" value="1"/>
</dbReference>
<evidence type="ECO:0000313" key="9">
    <source>
        <dbReference type="EMBL" id="MFD1343361.1"/>
    </source>
</evidence>
<keyword evidence="3 5" id="KW-0285">Flavoprotein</keyword>
<name>A0ABW3ZJL6_9RHOB</name>
<dbReference type="InterPro" id="IPR046373">
    <property type="entry name" value="Acyl-CoA_Oxase/DH_mid-dom_sf"/>
</dbReference>
<evidence type="ECO:0000313" key="10">
    <source>
        <dbReference type="Proteomes" id="UP001597135"/>
    </source>
</evidence>
<organism evidence="9 10">
    <name type="scientific">Litorisediminicola beolgyonensis</name>
    <dbReference type="NCBI Taxonomy" id="1173614"/>
    <lineage>
        <taxon>Bacteria</taxon>
        <taxon>Pseudomonadati</taxon>
        <taxon>Pseudomonadota</taxon>
        <taxon>Alphaproteobacteria</taxon>
        <taxon>Rhodobacterales</taxon>
        <taxon>Paracoccaceae</taxon>
        <taxon>Litorisediminicola</taxon>
    </lineage>
</organism>
<dbReference type="Proteomes" id="UP001597135">
    <property type="component" value="Unassembled WGS sequence"/>
</dbReference>
<evidence type="ECO:0000256" key="5">
    <source>
        <dbReference type="RuleBase" id="RU362125"/>
    </source>
</evidence>
<dbReference type="Gene3D" id="1.20.140.10">
    <property type="entry name" value="Butyryl-CoA Dehydrogenase, subunit A, domain 3"/>
    <property type="match status" value="1"/>
</dbReference>
<dbReference type="Pfam" id="PF02770">
    <property type="entry name" value="Acyl-CoA_dh_M"/>
    <property type="match status" value="1"/>
</dbReference>
<dbReference type="InterPro" id="IPR036250">
    <property type="entry name" value="AcylCo_DH-like_C"/>
</dbReference>
<gene>
    <name evidence="9" type="ORF">ACFQ4E_13110</name>
</gene>
<reference evidence="10" key="1">
    <citation type="journal article" date="2019" name="Int. J. Syst. Evol. Microbiol.">
        <title>The Global Catalogue of Microorganisms (GCM) 10K type strain sequencing project: providing services to taxonomists for standard genome sequencing and annotation.</title>
        <authorList>
            <consortium name="The Broad Institute Genomics Platform"/>
            <consortium name="The Broad Institute Genome Sequencing Center for Infectious Disease"/>
            <person name="Wu L."/>
            <person name="Ma J."/>
        </authorList>
    </citation>
    <scope>NUCLEOTIDE SEQUENCE [LARGE SCALE GENOMIC DNA]</scope>
    <source>
        <strain evidence="10">CCUG 62953</strain>
    </source>
</reference>
<comment type="caution">
    <text evidence="9">The sequence shown here is derived from an EMBL/GenBank/DDBJ whole genome shotgun (WGS) entry which is preliminary data.</text>
</comment>
<keyword evidence="4 5" id="KW-0274">FAD</keyword>
<dbReference type="SUPFAM" id="SSF47203">
    <property type="entry name" value="Acyl-CoA dehydrogenase C-terminal domain-like"/>
    <property type="match status" value="1"/>
</dbReference>
<dbReference type="Pfam" id="PF02771">
    <property type="entry name" value="Acyl-CoA_dh_N"/>
    <property type="match status" value="1"/>
</dbReference>
<dbReference type="InterPro" id="IPR013786">
    <property type="entry name" value="AcylCoA_DH/ox_N"/>
</dbReference>
<feature type="domain" description="Acyl-CoA oxidase/dehydrogenase middle" evidence="7">
    <location>
        <begin position="153"/>
        <end position="256"/>
    </location>
</feature>
<evidence type="ECO:0000256" key="1">
    <source>
        <dbReference type="ARBA" id="ARBA00001974"/>
    </source>
</evidence>
<dbReference type="RefSeq" id="WP_386804257.1">
    <property type="nucleotide sequence ID" value="NZ_JBHTMU010000023.1"/>
</dbReference>
<dbReference type="Gene3D" id="2.40.110.10">
    <property type="entry name" value="Butyryl-CoA Dehydrogenase, subunit A, domain 2"/>
    <property type="match status" value="1"/>
</dbReference>
<keyword evidence="10" id="KW-1185">Reference proteome</keyword>
<protein>
    <submittedName>
        <fullName evidence="9">Acyl-CoA dehydrogenase family protein</fullName>
    </submittedName>
</protein>
<dbReference type="InterPro" id="IPR037069">
    <property type="entry name" value="AcylCoA_DH/ox_N_sf"/>
</dbReference>
<dbReference type="Gene3D" id="1.10.540.10">
    <property type="entry name" value="Acyl-CoA dehydrogenase/oxidase, N-terminal domain"/>
    <property type="match status" value="1"/>
</dbReference>
<dbReference type="PANTHER" id="PTHR42803">
    <property type="entry name" value="ACYL-COA DEHYDROGENASE"/>
    <property type="match status" value="1"/>
</dbReference>
<feature type="domain" description="Acyl-CoA dehydrogenase/oxidase N-terminal" evidence="8">
    <location>
        <begin position="28"/>
        <end position="148"/>
    </location>
</feature>
<dbReference type="InterPro" id="IPR009100">
    <property type="entry name" value="AcylCoA_DH/oxidase_NM_dom_sf"/>
</dbReference>
<dbReference type="EMBL" id="JBHTMU010000023">
    <property type="protein sequence ID" value="MFD1343361.1"/>
    <property type="molecule type" value="Genomic_DNA"/>
</dbReference>
<dbReference type="InterPro" id="IPR006091">
    <property type="entry name" value="Acyl-CoA_Oxase/DH_mid-dom"/>
</dbReference>
<comment type="similarity">
    <text evidence="2 5">Belongs to the acyl-CoA dehydrogenase family.</text>
</comment>
<evidence type="ECO:0000259" key="6">
    <source>
        <dbReference type="Pfam" id="PF00441"/>
    </source>
</evidence>
<evidence type="ECO:0000259" key="7">
    <source>
        <dbReference type="Pfam" id="PF02770"/>
    </source>
</evidence>
<evidence type="ECO:0000256" key="2">
    <source>
        <dbReference type="ARBA" id="ARBA00009347"/>
    </source>
</evidence>
<evidence type="ECO:0000256" key="4">
    <source>
        <dbReference type="ARBA" id="ARBA00022827"/>
    </source>
</evidence>
<accession>A0ABW3ZJL6</accession>
<dbReference type="InterPro" id="IPR009075">
    <property type="entry name" value="AcylCo_DH/oxidase_C"/>
</dbReference>
<feature type="domain" description="Acyl-CoA dehydrogenase/oxidase C-terminal" evidence="6">
    <location>
        <begin position="266"/>
        <end position="422"/>
    </location>
</feature>
<dbReference type="InterPro" id="IPR052166">
    <property type="entry name" value="Diverse_Acyl-CoA_DH"/>
</dbReference>
<keyword evidence="5" id="KW-0560">Oxidoreductase</keyword>
<evidence type="ECO:0000259" key="8">
    <source>
        <dbReference type="Pfam" id="PF02771"/>
    </source>
</evidence>
<evidence type="ECO:0000256" key="3">
    <source>
        <dbReference type="ARBA" id="ARBA00022630"/>
    </source>
</evidence>
<proteinExistence type="inferred from homology"/>
<dbReference type="Pfam" id="PF00441">
    <property type="entry name" value="Acyl-CoA_dh_1"/>
    <property type="match status" value="1"/>
</dbReference>
<sequence length="546" mass="57700">MSDPLILTLLFATPAWQSLAADAGLEPEDCAAILDEASRLAEDILAPLGATADAEGARLENGRVILPDGHREAWRLMAEGGWLTADLDENLGGMGLPTTLHVAASLGFEGAAMPFMMAAGASRAGAHCLAEAAPDLARDWAPRVASGDWALTICISEPDAGSDVGRIRTKAEPSGEDWTVRGTKCWISFGDHDLTTRIGHLMLARTGAPEDGTRGLSLFLVPDRDEDGTRAPITVERIEEKLGLHGSPTCVLSFDKAPARMIGGPGEGLRQLFTMIELMRLQTSCQGAGVSLRAAALARRYAGERLQGGRPDAKPLPLTAHPDIRRQVATLEAESAILTAAVLEAAATFDHARRGTEGAQAKASWILPLVKTFGGETAFETASGTVQVLSGAGYTREWPAERYLRDARIITIYEGTTGMQGQDFLMRRLLKDEGAGLKAFAEDAAAERAALPPSPASDLAETLIGRLEALSDTIKTRDTRAQLYGADGYLRAGWLALSAQMAARLAATGAQGAALAQVWGATAEARMARAEAQALADPAPFDALFD</sequence>
<dbReference type="SUPFAM" id="SSF56645">
    <property type="entry name" value="Acyl-CoA dehydrogenase NM domain-like"/>
    <property type="match status" value="1"/>
</dbReference>